<dbReference type="PANTHER" id="PTHR46386:SF13">
    <property type="entry name" value="RIKEN CDNA A630001G21 GENE"/>
    <property type="match status" value="1"/>
</dbReference>
<evidence type="ECO:0000256" key="1">
    <source>
        <dbReference type="SAM" id="MobiDB-lite"/>
    </source>
</evidence>
<dbReference type="PROSITE" id="PS51414">
    <property type="entry name" value="HSR"/>
    <property type="match status" value="1"/>
</dbReference>
<dbReference type="RefSeq" id="XP_023379625.1">
    <property type="nucleotide sequence ID" value="XM_023523857.1"/>
</dbReference>
<gene>
    <name evidence="4" type="primary">LOC105306127</name>
</gene>
<protein>
    <submittedName>
        <fullName evidence="4">Nuclear body protein SP140-like isoform X1</fullName>
    </submittedName>
</protein>
<dbReference type="InterPro" id="IPR004865">
    <property type="entry name" value="HSR_dom"/>
</dbReference>
<accession>A0A6P6BXK3</accession>
<organism evidence="3 4">
    <name type="scientific">Pteropus vampyrus</name>
    <name type="common">Large flying fox</name>
    <dbReference type="NCBI Taxonomy" id="132908"/>
    <lineage>
        <taxon>Eukaryota</taxon>
        <taxon>Metazoa</taxon>
        <taxon>Chordata</taxon>
        <taxon>Craniata</taxon>
        <taxon>Vertebrata</taxon>
        <taxon>Euteleostomi</taxon>
        <taxon>Mammalia</taxon>
        <taxon>Eutheria</taxon>
        <taxon>Laurasiatheria</taxon>
        <taxon>Chiroptera</taxon>
        <taxon>Yinpterochiroptera</taxon>
        <taxon>Pteropodoidea</taxon>
        <taxon>Pteropodidae</taxon>
        <taxon>Pteropodinae</taxon>
        <taxon>Pteropus</taxon>
    </lineage>
</organism>
<dbReference type="AlphaFoldDB" id="A0A6P6BXK3"/>
<dbReference type="InterPro" id="IPR043563">
    <property type="entry name" value="Sp110/Sp140/Sp140L-like"/>
</dbReference>
<keyword evidence="3" id="KW-1185">Reference proteome</keyword>
<dbReference type="Pfam" id="PF03172">
    <property type="entry name" value="HSR"/>
    <property type="match status" value="1"/>
</dbReference>
<dbReference type="OrthoDB" id="9536595at2759"/>
<dbReference type="GeneID" id="105306127"/>
<dbReference type="Proteomes" id="UP000515202">
    <property type="component" value="Unplaced"/>
</dbReference>
<proteinExistence type="predicted"/>
<name>A0A6P6BXK3_PTEVA</name>
<dbReference type="GO" id="GO:0005634">
    <property type="term" value="C:nucleus"/>
    <property type="evidence" value="ECO:0007669"/>
    <property type="project" value="InterPro"/>
</dbReference>
<feature type="region of interest" description="Disordered" evidence="1">
    <location>
        <begin position="290"/>
        <end position="328"/>
    </location>
</feature>
<dbReference type="GO" id="GO:0000981">
    <property type="term" value="F:DNA-binding transcription factor activity, RNA polymerase II-specific"/>
    <property type="evidence" value="ECO:0007669"/>
    <property type="project" value="TreeGrafter"/>
</dbReference>
<evidence type="ECO:0000259" key="2">
    <source>
        <dbReference type="PROSITE" id="PS51414"/>
    </source>
</evidence>
<evidence type="ECO:0000313" key="4">
    <source>
        <dbReference type="RefSeq" id="XP_023379625.1"/>
    </source>
</evidence>
<dbReference type="PANTHER" id="PTHR46386">
    <property type="entry name" value="NUCLEAR BODY PROTEIN SP140"/>
    <property type="match status" value="1"/>
</dbReference>
<evidence type="ECO:0000313" key="3">
    <source>
        <dbReference type="Proteomes" id="UP000515202"/>
    </source>
</evidence>
<reference evidence="4" key="1">
    <citation type="submission" date="2025-08" db="UniProtKB">
        <authorList>
            <consortium name="RefSeq"/>
        </authorList>
    </citation>
    <scope>IDENTIFICATION</scope>
    <source>
        <tissue evidence="4">Kidney</tissue>
    </source>
</reference>
<sequence>MTSNPGSRVFPSTVFCVLWIRTDACRRLEPVPGGPPGIRNIFQRIFSLLWTSQTRRMFPIFQNKETIVHEILNHFKKNKVEIANAITKPFPFFESLRDLSFITEEMYNDSQEACRNLVPVGKVVYQILCNLEKTFDGSLLQAIFSRTHLKEYPDLIPIHRSFENVIQYEYCLPKSDRGKTKNMPSTEPSCEQGVFQPQTHQFGTAPLTGPGEMTPWLIPEPEGHDGQLPQPGLINCAQSEMPSLQLNNGQGLVAMQKTISSCHPKMNRAWPACDQAPKTIAISGELKLEDVPPEAYSSAPGRGPGEEGEVVQPGNAEHQASECRAPVS</sequence>
<feature type="domain" description="HSR" evidence="2">
    <location>
        <begin position="53"/>
        <end position="167"/>
    </location>
</feature>